<evidence type="ECO:0000313" key="2">
    <source>
        <dbReference type="Proteomes" id="UP000309389"/>
    </source>
</evidence>
<evidence type="ECO:0000313" key="1">
    <source>
        <dbReference type="EMBL" id="TIX49964.1"/>
    </source>
</evidence>
<keyword evidence="1" id="KW-0808">Transferase</keyword>
<comment type="caution">
    <text evidence="1">The sequence shown here is derived from an EMBL/GenBank/DDBJ whole genome shotgun (WGS) entry which is preliminary data.</text>
</comment>
<dbReference type="NCBIfam" id="TIGR03087">
    <property type="entry name" value="stp1"/>
    <property type="match status" value="1"/>
</dbReference>
<keyword evidence="2" id="KW-1185">Reference proteome</keyword>
<organism evidence="1 2">
    <name type="scientific">Alteraurantiacibacter aquimixticola</name>
    <dbReference type="NCBI Taxonomy" id="2489173"/>
    <lineage>
        <taxon>Bacteria</taxon>
        <taxon>Pseudomonadati</taxon>
        <taxon>Pseudomonadota</taxon>
        <taxon>Alphaproteobacteria</taxon>
        <taxon>Sphingomonadales</taxon>
        <taxon>Erythrobacteraceae</taxon>
        <taxon>Alteraurantiacibacter</taxon>
    </lineage>
</organism>
<name>A0A4T3EZB6_9SPHN</name>
<sequence length="411" mass="44692">MPGSDILFLAHRLPFPPDRGDRIRSCHVLQALAQLAPVHVGCFADSEEDAAYGAELDKVAQSSCVVRKSKPLPMAGIEALLRGEPVSLSAYRSNELSRWVDRMLSGGRIGAIYVFSGQMGQFVPASWKGRLVVDLVDVDSAKFEEYARDPMPYRRWLFRREARLLSREEARLAARADHTLLVSEPEAELFASRAPDARNIRAMGNGIDTVRFAPDSVDPTPEMKGKGPHLLFTGQMDYPPNITAVTRMAREIMPLIQLRYPQAQFHIVGRAPTPAVLALALQSGCHVHGAVPDIRPWLRAADVAVAPLTLARGVQNKVLQAMAMAKPVVASPQAATGIAAEDGKQIVVAGDNRQFAVRTITLLERPERARAIGTAAREFVESQQGWPAMLAELPGLMGCDGKGTEGSRNAA</sequence>
<dbReference type="InterPro" id="IPR017521">
    <property type="entry name" value="Sugar_tfrase_PEP-CTERM_Stp1"/>
</dbReference>
<dbReference type="RefSeq" id="WP_136692984.1">
    <property type="nucleotide sequence ID" value="NZ_SSHH01000002.1"/>
</dbReference>
<dbReference type="AlphaFoldDB" id="A0A4T3EZB6"/>
<gene>
    <name evidence="1" type="ORF">E5222_06575</name>
</gene>
<dbReference type="GO" id="GO:0016757">
    <property type="term" value="F:glycosyltransferase activity"/>
    <property type="evidence" value="ECO:0007669"/>
    <property type="project" value="TreeGrafter"/>
</dbReference>
<accession>A0A4T3EZB6</accession>
<dbReference type="PANTHER" id="PTHR12526:SF600">
    <property type="entry name" value="GLYCOSYL TRANSFERASE GROUP 1"/>
    <property type="match status" value="1"/>
</dbReference>
<dbReference type="CDD" id="cd03801">
    <property type="entry name" value="GT4_PimA-like"/>
    <property type="match status" value="1"/>
</dbReference>
<dbReference type="SUPFAM" id="SSF53756">
    <property type="entry name" value="UDP-Glycosyltransferase/glycogen phosphorylase"/>
    <property type="match status" value="1"/>
</dbReference>
<dbReference type="Pfam" id="PF13692">
    <property type="entry name" value="Glyco_trans_1_4"/>
    <property type="match status" value="1"/>
</dbReference>
<reference evidence="1 2" key="1">
    <citation type="submission" date="2019-04" db="EMBL/GenBank/DDBJ databases">
        <title>Altererythrobacter aquimixticola sp. nov., isolated from sediment of junction between the ocean and a freshwater spring.</title>
        <authorList>
            <person name="Yoon J.-H."/>
        </authorList>
    </citation>
    <scope>NUCLEOTIDE SEQUENCE [LARGE SCALE GENOMIC DNA]</scope>
    <source>
        <strain evidence="1 2">SSKS-13</strain>
    </source>
</reference>
<protein>
    <submittedName>
        <fullName evidence="1">TIGR03087 family PEP-CTERM/XrtA system glycosyltransferase</fullName>
    </submittedName>
</protein>
<dbReference type="OrthoDB" id="9807209at2"/>
<dbReference type="Gene3D" id="3.40.50.2000">
    <property type="entry name" value="Glycogen Phosphorylase B"/>
    <property type="match status" value="2"/>
</dbReference>
<proteinExistence type="predicted"/>
<dbReference type="Proteomes" id="UP000309389">
    <property type="component" value="Unassembled WGS sequence"/>
</dbReference>
<dbReference type="PANTHER" id="PTHR12526">
    <property type="entry name" value="GLYCOSYLTRANSFERASE"/>
    <property type="match status" value="1"/>
</dbReference>
<dbReference type="EMBL" id="SSHH01000002">
    <property type="protein sequence ID" value="TIX49964.1"/>
    <property type="molecule type" value="Genomic_DNA"/>
</dbReference>